<evidence type="ECO:0000256" key="1">
    <source>
        <dbReference type="SAM" id="SignalP"/>
    </source>
</evidence>
<comment type="caution">
    <text evidence="2">The sequence shown here is derived from an EMBL/GenBank/DDBJ whole genome shotgun (WGS) entry which is preliminary data.</text>
</comment>
<dbReference type="RefSeq" id="WP_212683996.1">
    <property type="nucleotide sequence ID" value="NZ_JAGSPM010000004.1"/>
</dbReference>
<evidence type="ECO:0000313" key="3">
    <source>
        <dbReference type="Proteomes" id="UP000680158"/>
    </source>
</evidence>
<evidence type="ECO:0000313" key="2">
    <source>
        <dbReference type="EMBL" id="MBR7746690.1"/>
    </source>
</evidence>
<gene>
    <name evidence="2" type="ORF">KDM92_08855</name>
</gene>
<keyword evidence="3" id="KW-1185">Reference proteome</keyword>
<dbReference type="Pfam" id="PF17263">
    <property type="entry name" value="DUF5329"/>
    <property type="match status" value="1"/>
</dbReference>
<accession>A0A941I391</accession>
<dbReference type="Proteomes" id="UP000680158">
    <property type="component" value="Unassembled WGS sequence"/>
</dbReference>
<reference evidence="2 3" key="1">
    <citation type="submission" date="2021-04" db="EMBL/GenBank/DDBJ databases">
        <title>novel species isolated from subtropical streams in China.</title>
        <authorList>
            <person name="Lu H."/>
        </authorList>
    </citation>
    <scope>NUCLEOTIDE SEQUENCE [LARGE SCALE GENOMIC DNA]</scope>
    <source>
        <strain evidence="2 3">BYS107W</strain>
    </source>
</reference>
<name>A0A941I391_9BURK</name>
<feature type="chain" id="PRO_5037091192" evidence="1">
    <location>
        <begin position="21"/>
        <end position="123"/>
    </location>
</feature>
<dbReference type="InterPro" id="IPR035242">
    <property type="entry name" value="DUF5329"/>
</dbReference>
<feature type="signal peptide" evidence="1">
    <location>
        <begin position="1"/>
        <end position="20"/>
    </location>
</feature>
<dbReference type="AlphaFoldDB" id="A0A941I391"/>
<proteinExistence type="predicted"/>
<protein>
    <submittedName>
        <fullName evidence="2">DUF5329 family protein</fullName>
    </submittedName>
</protein>
<keyword evidence="1" id="KW-0732">Signal</keyword>
<sequence>MRLVYFLPFLVTLCSSVVSKATQTPTTTRTEIQVLLKRLLDSGCQFNRNGSWYSGAEAQTHLSKKLDYLERKNMLKSTEDFIKLGASTSSYSGKAYLVKCGNTHAVESKLWLSEQLRILRESK</sequence>
<dbReference type="EMBL" id="JAGSPM010000004">
    <property type="protein sequence ID" value="MBR7746690.1"/>
    <property type="molecule type" value="Genomic_DNA"/>
</dbReference>
<organism evidence="2 3">
    <name type="scientific">Undibacterium baiyunense</name>
    <dbReference type="NCBI Taxonomy" id="2828731"/>
    <lineage>
        <taxon>Bacteria</taxon>
        <taxon>Pseudomonadati</taxon>
        <taxon>Pseudomonadota</taxon>
        <taxon>Betaproteobacteria</taxon>
        <taxon>Burkholderiales</taxon>
        <taxon>Oxalobacteraceae</taxon>
        <taxon>Undibacterium</taxon>
    </lineage>
</organism>